<keyword evidence="19" id="KW-1185">Reference proteome</keyword>
<evidence type="ECO:0000256" key="3">
    <source>
        <dbReference type="ARBA" id="ARBA00012970"/>
    </source>
</evidence>
<dbReference type="AlphaFoldDB" id="A0A942Z575"/>
<evidence type="ECO:0000256" key="11">
    <source>
        <dbReference type="PIRSR" id="PIRSR000445-2"/>
    </source>
</evidence>
<comment type="catalytic activity">
    <reaction evidence="7 9 14">
        <text>(S)-4-amino-5-oxopentanoate + tRNA(Glu) + NADP(+) = L-glutamyl-tRNA(Glu) + NADPH + H(+)</text>
        <dbReference type="Rhea" id="RHEA:12344"/>
        <dbReference type="Rhea" id="RHEA-COMP:9663"/>
        <dbReference type="Rhea" id="RHEA-COMP:9680"/>
        <dbReference type="ChEBI" id="CHEBI:15378"/>
        <dbReference type="ChEBI" id="CHEBI:57501"/>
        <dbReference type="ChEBI" id="CHEBI:57783"/>
        <dbReference type="ChEBI" id="CHEBI:58349"/>
        <dbReference type="ChEBI" id="CHEBI:78442"/>
        <dbReference type="ChEBI" id="CHEBI:78520"/>
        <dbReference type="EC" id="1.2.1.70"/>
    </reaction>
</comment>
<feature type="domain" description="Tetrapyrrole biosynthesis glutamyl-tRNA reductase dimerisation" evidence="15">
    <location>
        <begin position="321"/>
        <end position="419"/>
    </location>
</feature>
<dbReference type="Gene3D" id="3.40.50.720">
    <property type="entry name" value="NAD(P)-binding Rossmann-like Domain"/>
    <property type="match status" value="1"/>
</dbReference>
<dbReference type="EC" id="1.2.1.70" evidence="3 9"/>
<evidence type="ECO:0000256" key="12">
    <source>
        <dbReference type="PIRSR" id="PIRSR000445-3"/>
    </source>
</evidence>
<dbReference type="SUPFAM" id="SSF69075">
    <property type="entry name" value="Glutamyl tRNA-reductase dimerization domain"/>
    <property type="match status" value="1"/>
</dbReference>
<dbReference type="Proteomes" id="UP000676456">
    <property type="component" value="Unassembled WGS sequence"/>
</dbReference>
<feature type="binding site" evidence="9 11">
    <location>
        <begin position="49"/>
        <end position="52"/>
    </location>
    <ligand>
        <name>substrate</name>
    </ligand>
</feature>
<dbReference type="InterPro" id="IPR036453">
    <property type="entry name" value="GluRdtase_dimer_dom_sf"/>
</dbReference>
<feature type="binding site" evidence="9 11">
    <location>
        <begin position="114"/>
        <end position="116"/>
    </location>
    <ligand>
        <name>substrate</name>
    </ligand>
</feature>
<dbReference type="RefSeq" id="WP_213097542.1">
    <property type="nucleotide sequence ID" value="NZ_JAGYPN010000001.1"/>
</dbReference>
<feature type="domain" description="Glutamyl-tRNA reductase N-terminal" evidence="17">
    <location>
        <begin position="6"/>
        <end position="156"/>
    </location>
</feature>
<dbReference type="PANTHER" id="PTHR43120:SF1">
    <property type="entry name" value="GLUTAMYL-TRNA REDUCTASE 1, CHLOROPLASTIC"/>
    <property type="match status" value="1"/>
</dbReference>
<evidence type="ECO:0000256" key="13">
    <source>
        <dbReference type="PIRSR" id="PIRSR000445-4"/>
    </source>
</evidence>
<feature type="binding site" evidence="9 11">
    <location>
        <position position="120"/>
    </location>
    <ligand>
        <name>substrate</name>
    </ligand>
</feature>
<dbReference type="InterPro" id="IPR000343">
    <property type="entry name" value="4pyrrol_synth_GluRdtase"/>
</dbReference>
<feature type="active site" description="Nucleophile" evidence="9 10">
    <location>
        <position position="50"/>
    </location>
</feature>
<accession>A0A942Z575</accession>
<feature type="site" description="Important for activity" evidence="9 13">
    <location>
        <position position="99"/>
    </location>
</feature>
<reference evidence="18 19" key="1">
    <citation type="submission" date="2021-05" db="EMBL/GenBank/DDBJ databases">
        <title>Novel Bacillus species.</title>
        <authorList>
            <person name="Liu G."/>
        </authorList>
    </citation>
    <scope>NUCLEOTIDE SEQUENCE [LARGE SCALE GENOMIC DNA]</scope>
    <source>
        <strain evidence="18 19">FJAT-49682</strain>
    </source>
</reference>
<dbReference type="InterPro" id="IPR015896">
    <property type="entry name" value="4pyrrol_synth_GluRdtase_dimer"/>
</dbReference>
<evidence type="ECO:0000256" key="1">
    <source>
        <dbReference type="ARBA" id="ARBA00005059"/>
    </source>
</evidence>
<comment type="miscellaneous">
    <text evidence="9">During catalysis, the active site Cys acts as a nucleophile attacking the alpha-carbonyl group of tRNA-bound glutamate with the formation of a thioester intermediate between enzyme and glutamate, and the concomitant release of tRNA(Glu). The thioester intermediate is finally reduced by direct hydride transfer from NADPH, to form the product GSA.</text>
</comment>
<comment type="caution">
    <text evidence="18">The sequence shown here is derived from an EMBL/GenBank/DDBJ whole genome shotgun (WGS) entry which is preliminary data.</text>
</comment>
<evidence type="ECO:0000256" key="7">
    <source>
        <dbReference type="ARBA" id="ARBA00047464"/>
    </source>
</evidence>
<dbReference type="NCBIfam" id="TIGR01035">
    <property type="entry name" value="hemA"/>
    <property type="match status" value="1"/>
</dbReference>
<dbReference type="Pfam" id="PF01488">
    <property type="entry name" value="Shikimate_DH"/>
    <property type="match status" value="1"/>
</dbReference>
<dbReference type="FunFam" id="3.30.460.30:FF:000001">
    <property type="entry name" value="Glutamyl-tRNA reductase"/>
    <property type="match status" value="1"/>
</dbReference>
<dbReference type="GO" id="GO:0050661">
    <property type="term" value="F:NADP binding"/>
    <property type="evidence" value="ECO:0007669"/>
    <property type="project" value="InterPro"/>
</dbReference>
<dbReference type="PIRSF" id="PIRSF000445">
    <property type="entry name" value="4pyrrol_synth_GluRdtase"/>
    <property type="match status" value="1"/>
</dbReference>
<evidence type="ECO:0000256" key="4">
    <source>
        <dbReference type="ARBA" id="ARBA00022857"/>
    </source>
</evidence>
<comment type="similarity">
    <text evidence="2 9 14">Belongs to the glutamyl-tRNA reductase family.</text>
</comment>
<evidence type="ECO:0000256" key="14">
    <source>
        <dbReference type="RuleBase" id="RU000584"/>
    </source>
</evidence>
<comment type="subunit">
    <text evidence="9">Homodimer.</text>
</comment>
<sequence length="451" mass="50137">MHIIIVGLNYKTAPVEIRERLAFSESALPSAMSALKNKKSILENMIVSTCNRTEVYAVVDQLHTGRYYIKEFLAEWFGIEQKDFSNHLFIHEHEAAVEHLFKVTCGLNSMVLGETQILGQIRTSFLLAQENGTTGTVFNHLMKQAVTLAKRAHTETDIGANAVSVSYAAVELAKKVFGDLKDKHVLVIGAGKMGELAIKNLYSNGATKVTVVNRTFEKAQTLAEKFDGHAKSLNELQCAMMEADIVISSTGANGYVVQKDMLANMEKMRKGRPLFLMDIAVPRDLDPAISELESAFLYDIDDLEGIVQANMVERKIAAEKIMEMIEEEIVAFSEWVNMLGVVPVISALREKALAIQAETMKSIERKLPDLSDRERKVLNKHTKSIINQLLKDPILQVKELSGAPQAAEKIALFKQIFDLEEAGGEQDVQVKEKVPNKKAIKFATPLTSFQS</sequence>
<dbReference type="GO" id="GO:0006782">
    <property type="term" value="P:protoporphyrinogen IX biosynthetic process"/>
    <property type="evidence" value="ECO:0007669"/>
    <property type="project" value="UniProtKB-UniRule"/>
</dbReference>
<dbReference type="Gene3D" id="3.30.460.30">
    <property type="entry name" value="Glutamyl-tRNA reductase, N-terminal domain"/>
    <property type="match status" value="1"/>
</dbReference>
<name>A0A942Z575_9BACI</name>
<dbReference type="InterPro" id="IPR015895">
    <property type="entry name" value="4pyrrol_synth_GluRdtase_N"/>
</dbReference>
<feature type="binding site" evidence="9 11">
    <location>
        <position position="109"/>
    </location>
    <ligand>
        <name>substrate</name>
    </ligand>
</feature>
<evidence type="ECO:0000256" key="5">
    <source>
        <dbReference type="ARBA" id="ARBA00023002"/>
    </source>
</evidence>
<evidence type="ECO:0000313" key="18">
    <source>
        <dbReference type="EMBL" id="MBS4222601.1"/>
    </source>
</evidence>
<comment type="function">
    <text evidence="9">Catalyzes the NADPH-dependent reduction of glutamyl-tRNA(Glu) to glutamate 1-semialdehyde (GSA).</text>
</comment>
<keyword evidence="6 9" id="KW-0627">Porphyrin biosynthesis</keyword>
<dbReference type="FunFam" id="3.40.50.720:FF:000031">
    <property type="entry name" value="Glutamyl-tRNA reductase"/>
    <property type="match status" value="1"/>
</dbReference>
<keyword evidence="4 9" id="KW-0521">NADP</keyword>
<feature type="domain" description="Quinate/shikimate 5-dehydrogenase/glutamyl-tRNA reductase" evidence="16">
    <location>
        <begin position="171"/>
        <end position="306"/>
    </location>
</feature>
<protein>
    <recommendedName>
        <fullName evidence="8 9">Glutamyl-tRNA reductase</fullName>
        <shortName evidence="9">GluTR</shortName>
        <ecNumber evidence="3 9">1.2.1.70</ecNumber>
    </recommendedName>
</protein>
<evidence type="ECO:0000259" key="17">
    <source>
        <dbReference type="Pfam" id="PF05201"/>
    </source>
</evidence>
<comment type="domain">
    <text evidence="9">Possesses an unusual extended V-shaped dimeric structure with each monomer consisting of three distinct domains arranged along a curved 'spinal' alpha-helix. The N-terminal catalytic domain specifically recognizes the glutamate moiety of the substrate. The second domain is the NADPH-binding domain, and the third C-terminal domain is responsible for dimerization.</text>
</comment>
<evidence type="ECO:0000256" key="8">
    <source>
        <dbReference type="ARBA" id="ARBA00068659"/>
    </source>
</evidence>
<keyword evidence="5 9" id="KW-0560">Oxidoreductase</keyword>
<dbReference type="PANTHER" id="PTHR43120">
    <property type="entry name" value="GLUTAMYL-TRNA REDUCTASE 1, CHLOROPLASTIC"/>
    <property type="match status" value="1"/>
</dbReference>
<evidence type="ECO:0000256" key="6">
    <source>
        <dbReference type="ARBA" id="ARBA00023244"/>
    </source>
</evidence>
<dbReference type="EMBL" id="JAGYPN010000001">
    <property type="protein sequence ID" value="MBS4222601.1"/>
    <property type="molecule type" value="Genomic_DNA"/>
</dbReference>
<evidence type="ECO:0000256" key="9">
    <source>
        <dbReference type="HAMAP-Rule" id="MF_00087"/>
    </source>
</evidence>
<dbReference type="GO" id="GO:0008883">
    <property type="term" value="F:glutamyl-tRNA reductase activity"/>
    <property type="evidence" value="ECO:0007669"/>
    <property type="project" value="UniProtKB-UniRule"/>
</dbReference>
<dbReference type="Pfam" id="PF05201">
    <property type="entry name" value="GlutR_N"/>
    <property type="match status" value="1"/>
</dbReference>
<gene>
    <name evidence="9" type="primary">hemA</name>
    <name evidence="18" type="ORF">KHA91_07490</name>
</gene>
<dbReference type="SUPFAM" id="SSF69742">
    <property type="entry name" value="Glutamyl tRNA-reductase catalytic, N-terminal domain"/>
    <property type="match status" value="1"/>
</dbReference>
<proteinExistence type="inferred from homology"/>
<evidence type="ECO:0000259" key="15">
    <source>
        <dbReference type="Pfam" id="PF00745"/>
    </source>
</evidence>
<dbReference type="InterPro" id="IPR036291">
    <property type="entry name" value="NAD(P)-bd_dom_sf"/>
</dbReference>
<feature type="binding site" evidence="9 12">
    <location>
        <begin position="189"/>
        <end position="194"/>
    </location>
    <ligand>
        <name>NADP(+)</name>
        <dbReference type="ChEBI" id="CHEBI:58349"/>
    </ligand>
</feature>
<dbReference type="Pfam" id="PF00745">
    <property type="entry name" value="GlutR_dimer"/>
    <property type="match status" value="1"/>
</dbReference>
<dbReference type="InterPro" id="IPR006151">
    <property type="entry name" value="Shikm_DH/Glu-tRNA_Rdtase"/>
</dbReference>
<evidence type="ECO:0000256" key="10">
    <source>
        <dbReference type="PIRSR" id="PIRSR000445-1"/>
    </source>
</evidence>
<evidence type="ECO:0000256" key="2">
    <source>
        <dbReference type="ARBA" id="ARBA00005916"/>
    </source>
</evidence>
<evidence type="ECO:0000259" key="16">
    <source>
        <dbReference type="Pfam" id="PF01488"/>
    </source>
</evidence>
<dbReference type="SUPFAM" id="SSF51735">
    <property type="entry name" value="NAD(P)-binding Rossmann-fold domains"/>
    <property type="match status" value="1"/>
</dbReference>
<organism evidence="18 19">
    <name type="scientific">Lederbergia citrea</name>
    <dbReference type="NCBI Taxonomy" id="2833581"/>
    <lineage>
        <taxon>Bacteria</taxon>
        <taxon>Bacillati</taxon>
        <taxon>Bacillota</taxon>
        <taxon>Bacilli</taxon>
        <taxon>Bacillales</taxon>
        <taxon>Bacillaceae</taxon>
        <taxon>Lederbergia</taxon>
    </lineage>
</organism>
<evidence type="ECO:0000313" key="19">
    <source>
        <dbReference type="Proteomes" id="UP000676456"/>
    </source>
</evidence>
<comment type="pathway">
    <text evidence="1 9 14">Porphyrin-containing compound metabolism; protoporphyrin-IX biosynthesis; 5-aminolevulinate from L-glutamyl-tRNA(Glu): step 1/2.</text>
</comment>
<dbReference type="NCBIfam" id="NF000744">
    <property type="entry name" value="PRK00045.1-3"/>
    <property type="match status" value="1"/>
</dbReference>
<dbReference type="HAMAP" id="MF_00087">
    <property type="entry name" value="Glu_tRNA_reductase"/>
    <property type="match status" value="1"/>
</dbReference>
<dbReference type="InterPro" id="IPR036343">
    <property type="entry name" value="GluRdtase_N_sf"/>
</dbReference>
<dbReference type="CDD" id="cd05213">
    <property type="entry name" value="NAD_bind_Glutamyl_tRNA_reduct"/>
    <property type="match status" value="1"/>
</dbReference>